<dbReference type="EMBL" id="JAGDFL010000875">
    <property type="protein sequence ID" value="KAG7380345.1"/>
    <property type="molecule type" value="Genomic_DNA"/>
</dbReference>
<name>A0A8T1VGM9_9STRA</name>
<evidence type="ECO:0000313" key="1">
    <source>
        <dbReference type="EMBL" id="KAG7380345.1"/>
    </source>
</evidence>
<keyword evidence="2" id="KW-1185">Reference proteome</keyword>
<dbReference type="AlphaFoldDB" id="A0A8T1VGM9"/>
<gene>
    <name evidence="1" type="ORF">PHYBOEH_011485</name>
</gene>
<accession>A0A8T1VGM9</accession>
<evidence type="ECO:0000313" key="2">
    <source>
        <dbReference type="Proteomes" id="UP000693981"/>
    </source>
</evidence>
<proteinExistence type="predicted"/>
<dbReference type="OrthoDB" id="96742at2759"/>
<protein>
    <submittedName>
        <fullName evidence="1">Uncharacterized protein</fullName>
    </submittedName>
</protein>
<sequence>MDFNTTAARVPEFPLQQLREAAETRDESKALKALRKRRIRSELAHSTTAHKVPSGPDQTKCNVFTCVETAVHYQMPRVVIAMYRFNPADVRLATWFAYRDPKQGSHQILRHR</sequence>
<reference evidence="1" key="1">
    <citation type="submission" date="2021-02" db="EMBL/GenBank/DDBJ databases">
        <authorList>
            <person name="Palmer J.M."/>
        </authorList>
    </citation>
    <scope>NUCLEOTIDE SEQUENCE</scope>
    <source>
        <strain evidence="1">SCRP23</strain>
    </source>
</reference>
<comment type="caution">
    <text evidence="1">The sequence shown here is derived from an EMBL/GenBank/DDBJ whole genome shotgun (WGS) entry which is preliminary data.</text>
</comment>
<organism evidence="1 2">
    <name type="scientific">Phytophthora boehmeriae</name>
    <dbReference type="NCBI Taxonomy" id="109152"/>
    <lineage>
        <taxon>Eukaryota</taxon>
        <taxon>Sar</taxon>
        <taxon>Stramenopiles</taxon>
        <taxon>Oomycota</taxon>
        <taxon>Peronosporomycetes</taxon>
        <taxon>Peronosporales</taxon>
        <taxon>Peronosporaceae</taxon>
        <taxon>Phytophthora</taxon>
    </lineage>
</organism>
<dbReference type="Proteomes" id="UP000693981">
    <property type="component" value="Unassembled WGS sequence"/>
</dbReference>